<dbReference type="EC" id="2.7.13.3" evidence="3"/>
<dbReference type="CDD" id="cd00082">
    <property type="entry name" value="HisKA"/>
    <property type="match status" value="1"/>
</dbReference>
<feature type="domain" description="Histidine kinase" evidence="9">
    <location>
        <begin position="67"/>
        <end position="285"/>
    </location>
</feature>
<dbReference type="Gene3D" id="1.10.287.130">
    <property type="match status" value="1"/>
</dbReference>
<protein>
    <recommendedName>
        <fullName evidence="3">histidine kinase</fullName>
        <ecNumber evidence="3">2.7.13.3</ecNumber>
    </recommendedName>
</protein>
<dbReference type="Gene3D" id="3.40.50.2300">
    <property type="match status" value="1"/>
</dbReference>
<dbReference type="Pfam" id="PF00512">
    <property type="entry name" value="HisKA"/>
    <property type="match status" value="1"/>
</dbReference>
<name>A0A1H1JVU3_9BURK</name>
<keyword evidence="6 11" id="KW-0418">Kinase</keyword>
<dbReference type="Pfam" id="PF00072">
    <property type="entry name" value="Response_reg"/>
    <property type="match status" value="1"/>
</dbReference>
<dbReference type="InterPro" id="IPR003594">
    <property type="entry name" value="HATPase_dom"/>
</dbReference>
<comment type="subcellular location">
    <subcellularLocation>
        <location evidence="2">Cell inner membrane</location>
        <topology evidence="2">Multi-pass membrane protein</topology>
    </subcellularLocation>
</comment>
<evidence type="ECO:0000256" key="7">
    <source>
        <dbReference type="PROSITE-ProRule" id="PRU00169"/>
    </source>
</evidence>
<dbReference type="InterPro" id="IPR004358">
    <property type="entry name" value="Sig_transdc_His_kin-like_C"/>
</dbReference>
<dbReference type="SMART" id="SM00387">
    <property type="entry name" value="HATPase_c"/>
    <property type="match status" value="1"/>
</dbReference>
<accession>A0A1H1JVU3</accession>
<dbReference type="SUPFAM" id="SSF55874">
    <property type="entry name" value="ATPase domain of HSP90 chaperone/DNA topoisomerase II/histidine kinase"/>
    <property type="match status" value="1"/>
</dbReference>
<dbReference type="Gene3D" id="3.30.565.10">
    <property type="entry name" value="Histidine kinase-like ATPase, C-terminal domain"/>
    <property type="match status" value="1"/>
</dbReference>
<feature type="domain" description="Response regulatory" evidence="10">
    <location>
        <begin position="303"/>
        <end position="419"/>
    </location>
</feature>
<keyword evidence="12" id="KW-1185">Reference proteome</keyword>
<evidence type="ECO:0000313" key="12">
    <source>
        <dbReference type="Proteomes" id="UP000183487"/>
    </source>
</evidence>
<dbReference type="Proteomes" id="UP000183487">
    <property type="component" value="Unassembled WGS sequence"/>
</dbReference>
<evidence type="ECO:0000256" key="3">
    <source>
        <dbReference type="ARBA" id="ARBA00012438"/>
    </source>
</evidence>
<dbReference type="PROSITE" id="PS50110">
    <property type="entry name" value="RESPONSE_REGULATORY"/>
    <property type="match status" value="1"/>
</dbReference>
<dbReference type="GO" id="GO:0000155">
    <property type="term" value="F:phosphorelay sensor kinase activity"/>
    <property type="evidence" value="ECO:0007669"/>
    <property type="project" value="InterPro"/>
</dbReference>
<comment type="catalytic activity">
    <reaction evidence="1">
        <text>ATP + protein L-histidine = ADP + protein N-phospho-L-histidine.</text>
        <dbReference type="EC" id="2.7.13.3"/>
    </reaction>
</comment>
<gene>
    <name evidence="11" type="ORF">SAMN05443245_7343</name>
</gene>
<dbReference type="SMART" id="SM00448">
    <property type="entry name" value="REC"/>
    <property type="match status" value="1"/>
</dbReference>
<evidence type="ECO:0000256" key="4">
    <source>
        <dbReference type="ARBA" id="ARBA00022553"/>
    </source>
</evidence>
<dbReference type="Pfam" id="PF02518">
    <property type="entry name" value="HATPase_c"/>
    <property type="match status" value="1"/>
</dbReference>
<evidence type="ECO:0000256" key="1">
    <source>
        <dbReference type="ARBA" id="ARBA00000085"/>
    </source>
</evidence>
<dbReference type="InterPro" id="IPR003661">
    <property type="entry name" value="HisK_dim/P_dom"/>
</dbReference>
<dbReference type="InterPro" id="IPR011006">
    <property type="entry name" value="CheY-like_superfamily"/>
</dbReference>
<dbReference type="PRINTS" id="PR00344">
    <property type="entry name" value="BCTRLSENSOR"/>
</dbReference>
<keyword evidence="5" id="KW-0808">Transferase</keyword>
<evidence type="ECO:0000256" key="6">
    <source>
        <dbReference type="ARBA" id="ARBA00022777"/>
    </source>
</evidence>
<proteinExistence type="predicted"/>
<evidence type="ECO:0000259" key="10">
    <source>
        <dbReference type="PROSITE" id="PS50110"/>
    </source>
</evidence>
<dbReference type="InterPro" id="IPR005467">
    <property type="entry name" value="His_kinase_dom"/>
</dbReference>
<dbReference type="SUPFAM" id="SSF47384">
    <property type="entry name" value="Homodimeric domain of signal transducing histidine kinase"/>
    <property type="match status" value="1"/>
</dbReference>
<dbReference type="PANTHER" id="PTHR43547:SF2">
    <property type="entry name" value="HYBRID SIGNAL TRANSDUCTION HISTIDINE KINASE C"/>
    <property type="match status" value="1"/>
</dbReference>
<evidence type="ECO:0000256" key="2">
    <source>
        <dbReference type="ARBA" id="ARBA00004429"/>
    </source>
</evidence>
<dbReference type="PANTHER" id="PTHR43547">
    <property type="entry name" value="TWO-COMPONENT HISTIDINE KINASE"/>
    <property type="match status" value="1"/>
</dbReference>
<keyword evidence="4 7" id="KW-0597">Phosphoprotein</keyword>
<feature type="modified residue" description="4-aspartylphosphate" evidence="7">
    <location>
        <position position="352"/>
    </location>
</feature>
<sequence length="419" mass="45911">MLMNVSRSRSVSGDLDHFAFMVIADRHKFEQELRKARSDAEAALIAKHEAEEDLRRAARRKDEFLATLAHELRNPLAPMRSTVDLLRARRLDDQRAAWAYGVLDRQLAQVPHLVDDLLDVSRINEGKIELRRAPTDLEEIMRTALEGSLPRITAAAHQLSVSVPAEPLTVDADPTRLSQIMQNLLNNAAKYTPSGGNIWFAAHREGNHAVISVRDSGIGMHADDLPSMFGLFTQLPGGKQYSQGGLGVGLALVRMLTTLHGGTVSASSEGIGKGSEFFVRLPLCSPTAEESSVRPMALVEPHRILIVDDNHDAVDSMAMLLELEGHTVWRAADGQSALRLAEENRIDVALLDIGLPDMSGHELARRMRKSSGGDDLLLVAVTGWGQPEDVQKAKDAGFDLHFTKPVNLDQLREAMSTAS</sequence>
<organism evidence="11 12">
    <name type="scientific">Paraburkholderia fungorum</name>
    <dbReference type="NCBI Taxonomy" id="134537"/>
    <lineage>
        <taxon>Bacteria</taxon>
        <taxon>Pseudomonadati</taxon>
        <taxon>Pseudomonadota</taxon>
        <taxon>Betaproteobacteria</taxon>
        <taxon>Burkholderiales</taxon>
        <taxon>Burkholderiaceae</taxon>
        <taxon>Paraburkholderia</taxon>
    </lineage>
</organism>
<evidence type="ECO:0000256" key="5">
    <source>
        <dbReference type="ARBA" id="ARBA00022679"/>
    </source>
</evidence>
<dbReference type="AlphaFoldDB" id="A0A1H1JVU3"/>
<evidence type="ECO:0000313" key="11">
    <source>
        <dbReference type="EMBL" id="SDR54066.1"/>
    </source>
</evidence>
<dbReference type="InterPro" id="IPR001789">
    <property type="entry name" value="Sig_transdc_resp-reg_receiver"/>
</dbReference>
<evidence type="ECO:0000256" key="8">
    <source>
        <dbReference type="SAM" id="Coils"/>
    </source>
</evidence>
<dbReference type="CDD" id="cd17580">
    <property type="entry name" value="REC_2_DhkD-like"/>
    <property type="match status" value="1"/>
</dbReference>
<dbReference type="PROSITE" id="PS50109">
    <property type="entry name" value="HIS_KIN"/>
    <property type="match status" value="1"/>
</dbReference>
<reference evidence="12" key="1">
    <citation type="submission" date="2016-10" db="EMBL/GenBank/DDBJ databases">
        <authorList>
            <person name="Varghese N."/>
        </authorList>
    </citation>
    <scope>NUCLEOTIDE SEQUENCE [LARGE SCALE GENOMIC DNA]</scope>
    <source>
        <strain evidence="12">GAS106B</strain>
    </source>
</reference>
<dbReference type="FunFam" id="3.30.565.10:FF:000006">
    <property type="entry name" value="Sensor histidine kinase WalK"/>
    <property type="match status" value="1"/>
</dbReference>
<dbReference type="GO" id="GO:0005886">
    <property type="term" value="C:plasma membrane"/>
    <property type="evidence" value="ECO:0007669"/>
    <property type="project" value="UniProtKB-SubCell"/>
</dbReference>
<dbReference type="InterPro" id="IPR036097">
    <property type="entry name" value="HisK_dim/P_sf"/>
</dbReference>
<dbReference type="SMART" id="SM00388">
    <property type="entry name" value="HisKA"/>
    <property type="match status" value="1"/>
</dbReference>
<dbReference type="SUPFAM" id="SSF52172">
    <property type="entry name" value="CheY-like"/>
    <property type="match status" value="1"/>
</dbReference>
<evidence type="ECO:0000259" key="9">
    <source>
        <dbReference type="PROSITE" id="PS50109"/>
    </source>
</evidence>
<dbReference type="EMBL" id="FNKP01000004">
    <property type="protein sequence ID" value="SDR54066.1"/>
    <property type="molecule type" value="Genomic_DNA"/>
</dbReference>
<keyword evidence="8" id="KW-0175">Coiled coil</keyword>
<feature type="coiled-coil region" evidence="8">
    <location>
        <begin position="33"/>
        <end position="67"/>
    </location>
</feature>
<dbReference type="InterPro" id="IPR036890">
    <property type="entry name" value="HATPase_C_sf"/>
</dbReference>